<dbReference type="PANTHER" id="PTHR44360:SF1">
    <property type="entry name" value="DNAJ HOMOLOG SUBFAMILY B MEMBER 9"/>
    <property type="match status" value="1"/>
</dbReference>
<dbReference type="GO" id="GO:0051787">
    <property type="term" value="F:misfolded protein binding"/>
    <property type="evidence" value="ECO:0007669"/>
    <property type="project" value="TreeGrafter"/>
</dbReference>
<dbReference type="InterPro" id="IPR051948">
    <property type="entry name" value="Hsp70_co-chaperone_J-domain"/>
</dbReference>
<reference evidence="4" key="1">
    <citation type="submission" date="2023-03" db="EMBL/GenBank/DDBJ databases">
        <title>Massive genome expansion in bonnet fungi (Mycena s.s.) driven by repeated elements and novel gene families across ecological guilds.</title>
        <authorList>
            <consortium name="Lawrence Berkeley National Laboratory"/>
            <person name="Harder C.B."/>
            <person name="Miyauchi S."/>
            <person name="Viragh M."/>
            <person name="Kuo A."/>
            <person name="Thoen E."/>
            <person name="Andreopoulos B."/>
            <person name="Lu D."/>
            <person name="Skrede I."/>
            <person name="Drula E."/>
            <person name="Henrissat B."/>
            <person name="Morin E."/>
            <person name="Kohler A."/>
            <person name="Barry K."/>
            <person name="LaButti K."/>
            <person name="Morin E."/>
            <person name="Salamov A."/>
            <person name="Lipzen A."/>
            <person name="Mereny Z."/>
            <person name="Hegedus B."/>
            <person name="Baldrian P."/>
            <person name="Stursova M."/>
            <person name="Weitz H."/>
            <person name="Taylor A."/>
            <person name="Grigoriev I.V."/>
            <person name="Nagy L.G."/>
            <person name="Martin F."/>
            <person name="Kauserud H."/>
        </authorList>
    </citation>
    <scope>NUCLEOTIDE SEQUENCE</scope>
    <source>
        <strain evidence="4">CBHHK200</strain>
    </source>
</reference>
<dbReference type="SUPFAM" id="SSF46565">
    <property type="entry name" value="Chaperone J-domain"/>
    <property type="match status" value="1"/>
</dbReference>
<dbReference type="Pfam" id="PF00226">
    <property type="entry name" value="DnaJ"/>
    <property type="match status" value="1"/>
</dbReference>
<sequence>MFWGVIGWSFIPHQATTYILKILHHAAFTFRKIPTPPVGTFEYQRHYRYTFAVVVLGYLIWTMIQESNSMAPNFYQILGVAPTADDTSLKLAFRAFAKKYHPDRVGPQGEALFITVRDAFEALKNPTVRFAYDRFGPDVLKWTQCVTTSEYLRHGLTQSIGYHVVALAILVFWTAIGETSPVAFWRYVLFISLLASELSLLLSPSPSVTPSGLLLGSPFAHPGDAPTYHTFLHTLFPRRIAYQHVRFLHQLFLFLSIALSRVAPQFFPDAAKLTEGMTHRLLSVVSIVDRELSVLLHTELHTLQPSATHVPLHRMRPITEPSADVMDALSAEMEKMLIESNVKNDAGPWKTAWEAAVQRGRSTLAAASALVAPALNPPTPKAEPPFGWRGLRSPSSSPMKGMGMTMLNGHASPGTGRSAPALLNGRGVNGSSASGSGRMSPPPVPNLELRPGYQRARSISLV</sequence>
<dbReference type="PROSITE" id="PS50076">
    <property type="entry name" value="DNAJ_2"/>
    <property type="match status" value="1"/>
</dbReference>
<name>A0AAD6SLZ4_9AGAR</name>
<keyword evidence="1" id="KW-0143">Chaperone</keyword>
<dbReference type="GO" id="GO:0051087">
    <property type="term" value="F:protein-folding chaperone binding"/>
    <property type="evidence" value="ECO:0007669"/>
    <property type="project" value="TreeGrafter"/>
</dbReference>
<dbReference type="Gene3D" id="1.10.287.110">
    <property type="entry name" value="DnaJ domain"/>
    <property type="match status" value="1"/>
</dbReference>
<dbReference type="CDD" id="cd06257">
    <property type="entry name" value="DnaJ"/>
    <property type="match status" value="1"/>
</dbReference>
<dbReference type="PANTHER" id="PTHR44360">
    <property type="entry name" value="DNAJ HOMOLOG SUBFAMILY B MEMBER 9"/>
    <property type="match status" value="1"/>
</dbReference>
<evidence type="ECO:0000313" key="4">
    <source>
        <dbReference type="EMBL" id="KAJ7029999.1"/>
    </source>
</evidence>
<organism evidence="4 5">
    <name type="scientific">Mycena alexandri</name>
    <dbReference type="NCBI Taxonomy" id="1745969"/>
    <lineage>
        <taxon>Eukaryota</taxon>
        <taxon>Fungi</taxon>
        <taxon>Dikarya</taxon>
        <taxon>Basidiomycota</taxon>
        <taxon>Agaricomycotina</taxon>
        <taxon>Agaricomycetes</taxon>
        <taxon>Agaricomycetidae</taxon>
        <taxon>Agaricales</taxon>
        <taxon>Marasmiineae</taxon>
        <taxon>Mycenaceae</taxon>
        <taxon>Mycena</taxon>
    </lineage>
</organism>
<accession>A0AAD6SLZ4</accession>
<dbReference type="GO" id="GO:0036503">
    <property type="term" value="P:ERAD pathway"/>
    <property type="evidence" value="ECO:0007669"/>
    <property type="project" value="TreeGrafter"/>
</dbReference>
<dbReference type="InterPro" id="IPR036869">
    <property type="entry name" value="J_dom_sf"/>
</dbReference>
<comment type="caution">
    <text evidence="4">The sequence shown here is derived from an EMBL/GenBank/DDBJ whole genome shotgun (WGS) entry which is preliminary data.</text>
</comment>
<proteinExistence type="predicted"/>
<dbReference type="EMBL" id="JARJCM010000095">
    <property type="protein sequence ID" value="KAJ7029999.1"/>
    <property type="molecule type" value="Genomic_DNA"/>
</dbReference>
<feature type="domain" description="J" evidence="3">
    <location>
        <begin position="73"/>
        <end position="136"/>
    </location>
</feature>
<dbReference type="Proteomes" id="UP001218188">
    <property type="component" value="Unassembled WGS sequence"/>
</dbReference>
<evidence type="ECO:0000259" key="3">
    <source>
        <dbReference type="PROSITE" id="PS50076"/>
    </source>
</evidence>
<dbReference type="GO" id="GO:0005783">
    <property type="term" value="C:endoplasmic reticulum"/>
    <property type="evidence" value="ECO:0007669"/>
    <property type="project" value="TreeGrafter"/>
</dbReference>
<evidence type="ECO:0000256" key="2">
    <source>
        <dbReference type="SAM" id="MobiDB-lite"/>
    </source>
</evidence>
<feature type="compositionally biased region" description="Low complexity" evidence="2">
    <location>
        <begin position="393"/>
        <end position="406"/>
    </location>
</feature>
<dbReference type="InterPro" id="IPR001623">
    <property type="entry name" value="DnaJ_domain"/>
</dbReference>
<evidence type="ECO:0000313" key="5">
    <source>
        <dbReference type="Proteomes" id="UP001218188"/>
    </source>
</evidence>
<evidence type="ECO:0000256" key="1">
    <source>
        <dbReference type="ARBA" id="ARBA00023186"/>
    </source>
</evidence>
<feature type="region of interest" description="Disordered" evidence="2">
    <location>
        <begin position="375"/>
        <end position="462"/>
    </location>
</feature>
<dbReference type="AlphaFoldDB" id="A0AAD6SLZ4"/>
<protein>
    <recommendedName>
        <fullName evidence="3">J domain-containing protein</fullName>
    </recommendedName>
</protein>
<keyword evidence="5" id="KW-1185">Reference proteome</keyword>
<gene>
    <name evidence="4" type="ORF">C8F04DRAFT_962131</name>
</gene>
<dbReference type="SMART" id="SM00271">
    <property type="entry name" value="DnaJ"/>
    <property type="match status" value="1"/>
</dbReference>